<evidence type="ECO:0000313" key="1">
    <source>
        <dbReference type="EMBL" id="KAI0048569.1"/>
    </source>
</evidence>
<gene>
    <name evidence="1" type="ORF">FA95DRAFT_1469657</name>
</gene>
<protein>
    <submittedName>
        <fullName evidence="1">Uncharacterized protein</fullName>
    </submittedName>
</protein>
<reference evidence="1" key="2">
    <citation type="journal article" date="2022" name="New Phytol.">
        <title>Evolutionary transition to the ectomycorrhizal habit in the genomes of a hyperdiverse lineage of mushroom-forming fungi.</title>
        <authorList>
            <person name="Looney B."/>
            <person name="Miyauchi S."/>
            <person name="Morin E."/>
            <person name="Drula E."/>
            <person name="Courty P.E."/>
            <person name="Kohler A."/>
            <person name="Kuo A."/>
            <person name="LaButti K."/>
            <person name="Pangilinan J."/>
            <person name="Lipzen A."/>
            <person name="Riley R."/>
            <person name="Andreopoulos W."/>
            <person name="He G."/>
            <person name="Johnson J."/>
            <person name="Nolan M."/>
            <person name="Tritt A."/>
            <person name="Barry K.W."/>
            <person name="Grigoriev I.V."/>
            <person name="Nagy L.G."/>
            <person name="Hibbett D."/>
            <person name="Henrissat B."/>
            <person name="Matheny P.B."/>
            <person name="Labbe J."/>
            <person name="Martin F.M."/>
        </authorList>
    </citation>
    <scope>NUCLEOTIDE SEQUENCE</scope>
    <source>
        <strain evidence="1">FP105234-sp</strain>
    </source>
</reference>
<comment type="caution">
    <text evidence="1">The sequence shown here is derived from an EMBL/GenBank/DDBJ whole genome shotgun (WGS) entry which is preliminary data.</text>
</comment>
<proteinExistence type="predicted"/>
<keyword evidence="2" id="KW-1185">Reference proteome</keyword>
<dbReference type="Proteomes" id="UP000814033">
    <property type="component" value="Unassembled WGS sequence"/>
</dbReference>
<accession>A0ACB8RX20</accession>
<organism evidence="1 2">
    <name type="scientific">Auriscalpium vulgare</name>
    <dbReference type="NCBI Taxonomy" id="40419"/>
    <lineage>
        <taxon>Eukaryota</taxon>
        <taxon>Fungi</taxon>
        <taxon>Dikarya</taxon>
        <taxon>Basidiomycota</taxon>
        <taxon>Agaricomycotina</taxon>
        <taxon>Agaricomycetes</taxon>
        <taxon>Russulales</taxon>
        <taxon>Auriscalpiaceae</taxon>
        <taxon>Auriscalpium</taxon>
    </lineage>
</organism>
<feature type="non-terminal residue" evidence="1">
    <location>
        <position position="1"/>
    </location>
</feature>
<sequence>PPALPPDSAYTRFYCEENVFLLARALHPRGAWDVFAVFLSNPPRSVALWSQAASPRADGRVVWDYHVVLALRPRDAPTSIDSDSESQWQSQCSDDAEAGAGVWIYDFDTRLGVPCRWPGA</sequence>
<evidence type="ECO:0000313" key="2">
    <source>
        <dbReference type="Proteomes" id="UP000814033"/>
    </source>
</evidence>
<reference evidence="1" key="1">
    <citation type="submission" date="2021-02" db="EMBL/GenBank/DDBJ databases">
        <authorList>
            <consortium name="DOE Joint Genome Institute"/>
            <person name="Ahrendt S."/>
            <person name="Looney B.P."/>
            <person name="Miyauchi S."/>
            <person name="Morin E."/>
            <person name="Drula E."/>
            <person name="Courty P.E."/>
            <person name="Chicoki N."/>
            <person name="Fauchery L."/>
            <person name="Kohler A."/>
            <person name="Kuo A."/>
            <person name="Labutti K."/>
            <person name="Pangilinan J."/>
            <person name="Lipzen A."/>
            <person name="Riley R."/>
            <person name="Andreopoulos W."/>
            <person name="He G."/>
            <person name="Johnson J."/>
            <person name="Barry K.W."/>
            <person name="Grigoriev I.V."/>
            <person name="Nagy L."/>
            <person name="Hibbett D."/>
            <person name="Henrissat B."/>
            <person name="Matheny P.B."/>
            <person name="Labbe J."/>
            <person name="Martin F."/>
        </authorList>
    </citation>
    <scope>NUCLEOTIDE SEQUENCE</scope>
    <source>
        <strain evidence="1">FP105234-sp</strain>
    </source>
</reference>
<feature type="non-terminal residue" evidence="1">
    <location>
        <position position="120"/>
    </location>
</feature>
<dbReference type="EMBL" id="MU275885">
    <property type="protein sequence ID" value="KAI0048569.1"/>
    <property type="molecule type" value="Genomic_DNA"/>
</dbReference>
<name>A0ACB8RX20_9AGAM</name>